<dbReference type="GO" id="GO:0005829">
    <property type="term" value="C:cytosol"/>
    <property type="evidence" value="ECO:0007669"/>
    <property type="project" value="TreeGrafter"/>
</dbReference>
<keyword evidence="1" id="KW-0540">Nuclease</keyword>
<dbReference type="Pfam" id="PF12705">
    <property type="entry name" value="PDDEXK_1"/>
    <property type="match status" value="1"/>
</dbReference>
<keyword evidence="8" id="KW-0238">DNA-binding</keyword>
<accession>A0A2M9DB72</accession>
<evidence type="ECO:0000256" key="14">
    <source>
        <dbReference type="ARBA" id="ARBA00048988"/>
    </source>
</evidence>
<dbReference type="Gene3D" id="3.40.50.300">
    <property type="entry name" value="P-loop containing nucleotide triphosphate hydrolases"/>
    <property type="match status" value="4"/>
</dbReference>
<dbReference type="STRING" id="1267768.BV394_08880"/>
<keyword evidence="4" id="KW-0378">Hydrolase</keyword>
<dbReference type="EC" id="5.6.2.4" evidence="12"/>
<keyword evidence="9" id="KW-0234">DNA repair</keyword>
<dbReference type="Gene3D" id="1.10.486.10">
    <property type="entry name" value="PCRA, domain 4"/>
    <property type="match status" value="1"/>
</dbReference>
<sequence>MIRRDDATEAQVRAAEPLASTWLSANAGSGKTRVLTDRVARLLLKEVLPERILCLTYTKAAASEMQNRLFKRLGAWAMLADKKLAEELETLGVPADENTPEARKRARTLFARAIETPGGLKIQTIHSFCATLLRRFPLEAGVSPRFTEMDDRAAALLREEVLEEMASDGRVGAIDTMATFLSGDDPTALLAGIVARADILLQPLDEGAFLRCCGLDANDSVERLLADVLTGEEEDLVTAIAPALEAGKVSDQGLLKKLRAIVARPPSLAVLRELEGCFLTGETAKEPFTVKTGSTPTKDTRTALGPLLEPLHDWFERVAAGRPRRMALMSLQRARALHRLANLFLPDYSARKQQRGWLDFDDLILGARRLLTDPAVADWVLFKLDGGIDHILVDEAQDTSPAQWDVITMLAREFTSGQGARHEAQRSIFVVGDKKQSIYSFQGADPAAFDRLKLHFRDALGAIQQPLQEESLLYSFRSAEPILRLVDLAFRDGDANGLGGETLHRAFKSDLPGRVDLWPVVEKTEEADKPAWTDPVDKPASNHHEVVLARRIARRIKAMIGTPMPDEKGGARPIRPGDFLVLVQRRSDLFHEIIRACKAEGLPMAGADRLKVGGELAVKDLSALLSFLATNEDSLSLAAALRSPLLGWSERQLYDLAHNRPLAEKYLWTTLRRRQDEFPETMEILRDLLRNADFLRPYELIERILTRHGGRERLIAQLGTEAEDGIDALLGQTLAYETLDIPSLTGFLGWLSAGELDIKRQLDNAGDRIRVMSVHGAKGLEAPIVILPDAAVRKVQIRDEVILMEDRDGRDLPLWRQARPDCPEAIIDVLSDMERSVEEERLRLLYVAMTRAEQWLIVTAAGDVGEGQQSWYGRVAEAMETAGATPLALGEGEGEAPEDDPFDILRLETGDWSGHRARIEAPGAADPTQTETAPAGLPLPDWIKQHAATPARPLRPLTPSELGGAKSLPGEGTWPHDPAGADGPMDTETALRKGRMIHLLLELLPGMDAARWPQAAAAILSGSSDQARPDEIPALLEEAAAVLSAPALHPVFAPDALAEVPFTAPLPALGGRPVYGIMDRVILSPDAVRIVDFKTNAVVPASAQEVPLGLLRQMGAYCQAAEQIFPGRRVDCAILWTRDATLMPLPTDLVIAALAERAPLDPLAGDT</sequence>
<dbReference type="SUPFAM" id="SSF52540">
    <property type="entry name" value="P-loop containing nucleoside triphosphate hydrolases"/>
    <property type="match status" value="1"/>
</dbReference>
<evidence type="ECO:0000256" key="10">
    <source>
        <dbReference type="ARBA" id="ARBA00023235"/>
    </source>
</evidence>
<keyword evidence="2" id="KW-0547">Nucleotide-binding</keyword>
<accession>A0A1U7DIJ3</accession>
<gene>
    <name evidence="15" type="ORF">BV394_08880</name>
</gene>
<comment type="catalytic activity">
    <reaction evidence="14">
        <text>ATP + H2O = ADP + phosphate + H(+)</text>
        <dbReference type="Rhea" id="RHEA:13065"/>
        <dbReference type="ChEBI" id="CHEBI:15377"/>
        <dbReference type="ChEBI" id="CHEBI:15378"/>
        <dbReference type="ChEBI" id="CHEBI:30616"/>
        <dbReference type="ChEBI" id="CHEBI:43474"/>
        <dbReference type="ChEBI" id="CHEBI:456216"/>
        <dbReference type="EC" id="5.6.2.4"/>
    </reaction>
</comment>
<evidence type="ECO:0000256" key="9">
    <source>
        <dbReference type="ARBA" id="ARBA00023204"/>
    </source>
</evidence>
<dbReference type="InterPro" id="IPR014017">
    <property type="entry name" value="DNA_helicase_UvrD-like_C"/>
</dbReference>
<dbReference type="InterPro" id="IPR014016">
    <property type="entry name" value="UvrD-like_ATP-bd"/>
</dbReference>
<keyword evidence="7" id="KW-0067">ATP-binding</keyword>
<evidence type="ECO:0000256" key="1">
    <source>
        <dbReference type="ARBA" id="ARBA00022722"/>
    </source>
</evidence>
<keyword evidence="3" id="KW-0227">DNA damage</keyword>
<evidence type="ECO:0000256" key="6">
    <source>
        <dbReference type="ARBA" id="ARBA00022839"/>
    </source>
</evidence>
<evidence type="ECO:0000256" key="7">
    <source>
        <dbReference type="ARBA" id="ARBA00022840"/>
    </source>
</evidence>
<dbReference type="GO" id="GO:0033202">
    <property type="term" value="C:DNA helicase complex"/>
    <property type="evidence" value="ECO:0007669"/>
    <property type="project" value="TreeGrafter"/>
</dbReference>
<keyword evidence="10" id="KW-0413">Isomerase</keyword>
<dbReference type="GO" id="GO:0000725">
    <property type="term" value="P:recombinational repair"/>
    <property type="evidence" value="ECO:0007669"/>
    <property type="project" value="TreeGrafter"/>
</dbReference>
<dbReference type="PROSITE" id="PS51217">
    <property type="entry name" value="UVRD_HELICASE_CTER"/>
    <property type="match status" value="1"/>
</dbReference>
<dbReference type="InterPro" id="IPR027417">
    <property type="entry name" value="P-loop_NTPase"/>
</dbReference>
<dbReference type="GO" id="GO:0043138">
    <property type="term" value="F:3'-5' DNA helicase activity"/>
    <property type="evidence" value="ECO:0007669"/>
    <property type="project" value="UniProtKB-EC"/>
</dbReference>
<evidence type="ECO:0000256" key="5">
    <source>
        <dbReference type="ARBA" id="ARBA00022806"/>
    </source>
</evidence>
<reference evidence="15 16" key="1">
    <citation type="submission" date="2017-01" db="EMBL/GenBank/DDBJ databases">
        <title>Genomic analysis of Xuhuaishuia manganoxidans DY6-4.</title>
        <authorList>
            <person name="Wang X."/>
        </authorList>
    </citation>
    <scope>NUCLEOTIDE SEQUENCE [LARGE SCALE GENOMIC DNA]</scope>
    <source>
        <strain evidence="15 16">DY6-4</strain>
    </source>
</reference>
<dbReference type="NCBIfam" id="TIGR02784">
    <property type="entry name" value="addA_alphas"/>
    <property type="match status" value="1"/>
</dbReference>
<dbReference type="RefSeq" id="WP_076979835.1">
    <property type="nucleotide sequence ID" value="NZ_CP019124.1"/>
</dbReference>
<evidence type="ECO:0000256" key="2">
    <source>
        <dbReference type="ARBA" id="ARBA00022741"/>
    </source>
</evidence>
<evidence type="ECO:0000256" key="8">
    <source>
        <dbReference type="ARBA" id="ARBA00023125"/>
    </source>
</evidence>
<dbReference type="Gene3D" id="3.90.320.10">
    <property type="match status" value="1"/>
</dbReference>
<keyword evidence="5 15" id="KW-0347">Helicase</keyword>
<evidence type="ECO:0000313" key="16">
    <source>
        <dbReference type="Proteomes" id="UP000187266"/>
    </source>
</evidence>
<keyword evidence="16" id="KW-1185">Reference proteome</keyword>
<dbReference type="PROSITE" id="PS51198">
    <property type="entry name" value="UVRD_HELICASE_ATP_BIND"/>
    <property type="match status" value="1"/>
</dbReference>
<dbReference type="OrthoDB" id="9810135at2"/>
<protein>
    <recommendedName>
        <fullName evidence="12">DNA 3'-5' helicase</fullName>
        <ecNumber evidence="12">5.6.2.4</ecNumber>
    </recommendedName>
    <alternativeName>
        <fullName evidence="13">DNA 3'-5' helicase II</fullName>
    </alternativeName>
</protein>
<dbReference type="GO" id="GO:0003677">
    <property type="term" value="F:DNA binding"/>
    <property type="evidence" value="ECO:0007669"/>
    <property type="project" value="UniProtKB-KW"/>
</dbReference>
<name>A0A1U7DIJ3_9RHOB</name>
<dbReference type="AlphaFoldDB" id="A0A1U7DIJ3"/>
<evidence type="ECO:0000256" key="13">
    <source>
        <dbReference type="ARBA" id="ARBA00034923"/>
    </source>
</evidence>
<dbReference type="InterPro" id="IPR038726">
    <property type="entry name" value="PDDEXK_AddAB-type"/>
</dbReference>
<dbReference type="SUPFAM" id="SSF52980">
    <property type="entry name" value="Restriction endonuclease-like"/>
    <property type="match status" value="1"/>
</dbReference>
<evidence type="ECO:0000313" key="15">
    <source>
        <dbReference type="EMBL" id="APX89814.1"/>
    </source>
</evidence>
<comment type="catalytic activity">
    <reaction evidence="11">
        <text>Couples ATP hydrolysis with the unwinding of duplex DNA by translocating in the 3'-5' direction.</text>
        <dbReference type="EC" id="5.6.2.4"/>
    </reaction>
</comment>
<dbReference type="PANTHER" id="PTHR11070">
    <property type="entry name" value="UVRD / RECB / PCRA DNA HELICASE FAMILY MEMBER"/>
    <property type="match status" value="1"/>
</dbReference>
<dbReference type="GO" id="GO:0005524">
    <property type="term" value="F:ATP binding"/>
    <property type="evidence" value="ECO:0007669"/>
    <property type="project" value="UniProtKB-UniRule"/>
</dbReference>
<evidence type="ECO:0000256" key="11">
    <source>
        <dbReference type="ARBA" id="ARBA00034617"/>
    </source>
</evidence>
<dbReference type="GO" id="GO:0004527">
    <property type="term" value="F:exonuclease activity"/>
    <property type="evidence" value="ECO:0007669"/>
    <property type="project" value="UniProtKB-KW"/>
</dbReference>
<keyword evidence="6" id="KW-0269">Exonuclease</keyword>
<dbReference type="InterPro" id="IPR000212">
    <property type="entry name" value="DNA_helicase_UvrD/REP"/>
</dbReference>
<dbReference type="InterPro" id="IPR014151">
    <property type="entry name" value="DNA_helicase_AddA"/>
</dbReference>
<dbReference type="InterPro" id="IPR011604">
    <property type="entry name" value="PDDEXK-like_dom_sf"/>
</dbReference>
<dbReference type="PANTHER" id="PTHR11070:SF2">
    <property type="entry name" value="ATP-DEPENDENT DNA HELICASE SRS2"/>
    <property type="match status" value="1"/>
</dbReference>
<organism evidence="15 16">
    <name type="scientific">Brevirhabdus pacifica</name>
    <dbReference type="NCBI Taxonomy" id="1267768"/>
    <lineage>
        <taxon>Bacteria</taxon>
        <taxon>Pseudomonadati</taxon>
        <taxon>Pseudomonadota</taxon>
        <taxon>Alphaproteobacteria</taxon>
        <taxon>Rhodobacterales</taxon>
        <taxon>Paracoccaceae</taxon>
        <taxon>Brevirhabdus</taxon>
    </lineage>
</organism>
<dbReference type="Pfam" id="PF00580">
    <property type="entry name" value="UvrD-helicase"/>
    <property type="match status" value="1"/>
</dbReference>
<evidence type="ECO:0000256" key="4">
    <source>
        <dbReference type="ARBA" id="ARBA00022801"/>
    </source>
</evidence>
<evidence type="ECO:0000256" key="3">
    <source>
        <dbReference type="ARBA" id="ARBA00022763"/>
    </source>
</evidence>
<dbReference type="Pfam" id="PF13361">
    <property type="entry name" value="UvrD_C"/>
    <property type="match status" value="1"/>
</dbReference>
<proteinExistence type="predicted"/>
<dbReference type="EMBL" id="CP019124">
    <property type="protein sequence ID" value="APX89814.1"/>
    <property type="molecule type" value="Genomic_DNA"/>
</dbReference>
<dbReference type="Proteomes" id="UP000187266">
    <property type="component" value="Chromosome"/>
</dbReference>
<dbReference type="InterPro" id="IPR011335">
    <property type="entry name" value="Restrct_endonuc-II-like"/>
</dbReference>
<evidence type="ECO:0000256" key="12">
    <source>
        <dbReference type="ARBA" id="ARBA00034808"/>
    </source>
</evidence>